<evidence type="ECO:0000313" key="9">
    <source>
        <dbReference type="Proteomes" id="UP000522688"/>
    </source>
</evidence>
<dbReference type="AlphaFoldDB" id="A0A7W3PHF6"/>
<keyword evidence="2 4" id="KW-0238">DNA-binding</keyword>
<keyword evidence="8" id="KW-1185">Reference proteome</keyword>
<dbReference type="PRINTS" id="PR00455">
    <property type="entry name" value="HTHTETR"/>
</dbReference>
<evidence type="ECO:0000256" key="3">
    <source>
        <dbReference type="ARBA" id="ARBA00023163"/>
    </source>
</evidence>
<reference evidence="6 8" key="1">
    <citation type="submission" date="2019-07" db="EMBL/GenBank/DDBJ databases">
        <title>Whole genome shotgun sequence of Frigoribacterium faeni NBRC 103066.</title>
        <authorList>
            <person name="Hosoyama A."/>
            <person name="Uohara A."/>
            <person name="Ohji S."/>
            <person name="Ichikawa N."/>
        </authorList>
    </citation>
    <scope>NUCLEOTIDE SEQUENCE [LARGE SCALE GENOMIC DNA]</scope>
    <source>
        <strain evidence="6 8">NBRC 103066</strain>
    </source>
</reference>
<evidence type="ECO:0000313" key="6">
    <source>
        <dbReference type="EMBL" id="GEK83297.1"/>
    </source>
</evidence>
<dbReference type="EMBL" id="JACGWW010000001">
    <property type="protein sequence ID" value="MBA8811811.1"/>
    <property type="molecule type" value="Genomic_DNA"/>
</dbReference>
<dbReference type="PANTHER" id="PTHR30328:SF54">
    <property type="entry name" value="HTH-TYPE TRANSCRIPTIONAL REPRESSOR SCO4008"/>
    <property type="match status" value="1"/>
</dbReference>
<feature type="DNA-binding region" description="H-T-H motif" evidence="4">
    <location>
        <begin position="29"/>
        <end position="48"/>
    </location>
</feature>
<dbReference type="InterPro" id="IPR036271">
    <property type="entry name" value="Tet_transcr_reg_TetR-rel_C_sf"/>
</dbReference>
<dbReference type="PROSITE" id="PS50977">
    <property type="entry name" value="HTH_TETR_2"/>
    <property type="match status" value="1"/>
</dbReference>
<dbReference type="SUPFAM" id="SSF48498">
    <property type="entry name" value="Tetracyclin repressor-like, C-terminal domain"/>
    <property type="match status" value="1"/>
</dbReference>
<dbReference type="GO" id="GO:0003677">
    <property type="term" value="F:DNA binding"/>
    <property type="evidence" value="ECO:0007669"/>
    <property type="project" value="UniProtKB-UniRule"/>
</dbReference>
<dbReference type="Gene3D" id="1.10.357.10">
    <property type="entry name" value="Tetracycline Repressor, domain 2"/>
    <property type="match status" value="1"/>
</dbReference>
<proteinExistence type="predicted"/>
<evidence type="ECO:0000256" key="4">
    <source>
        <dbReference type="PROSITE-ProRule" id="PRU00335"/>
    </source>
</evidence>
<gene>
    <name evidence="7" type="ORF">FB463_000035</name>
    <name evidence="6" type="ORF">FFA01_16060</name>
</gene>
<evidence type="ECO:0000313" key="7">
    <source>
        <dbReference type="EMBL" id="MBA8811811.1"/>
    </source>
</evidence>
<feature type="domain" description="HTH tetR-type" evidence="5">
    <location>
        <begin position="6"/>
        <end position="66"/>
    </location>
</feature>
<dbReference type="SUPFAM" id="SSF46689">
    <property type="entry name" value="Homeodomain-like"/>
    <property type="match status" value="1"/>
</dbReference>
<accession>A0A7W3PHF6</accession>
<name>A0A7W3PHF6_9MICO</name>
<dbReference type="InterPro" id="IPR050109">
    <property type="entry name" value="HTH-type_TetR-like_transc_reg"/>
</dbReference>
<dbReference type="Proteomes" id="UP000522688">
    <property type="component" value="Unassembled WGS sequence"/>
</dbReference>
<protein>
    <submittedName>
        <fullName evidence="7">AcrR family transcriptional regulator</fullName>
    </submittedName>
    <submittedName>
        <fullName evidence="6">TetR family transcriptional regulator</fullName>
    </submittedName>
</protein>
<organism evidence="7 9">
    <name type="scientific">Frigoribacterium faeni</name>
    <dbReference type="NCBI Taxonomy" id="145483"/>
    <lineage>
        <taxon>Bacteria</taxon>
        <taxon>Bacillati</taxon>
        <taxon>Actinomycetota</taxon>
        <taxon>Actinomycetes</taxon>
        <taxon>Micrococcales</taxon>
        <taxon>Microbacteriaceae</taxon>
        <taxon>Frigoribacterium</taxon>
    </lineage>
</organism>
<dbReference type="InterPro" id="IPR001647">
    <property type="entry name" value="HTH_TetR"/>
</dbReference>
<evidence type="ECO:0000256" key="2">
    <source>
        <dbReference type="ARBA" id="ARBA00023125"/>
    </source>
</evidence>
<dbReference type="InterPro" id="IPR009057">
    <property type="entry name" value="Homeodomain-like_sf"/>
</dbReference>
<evidence type="ECO:0000259" key="5">
    <source>
        <dbReference type="PROSITE" id="PS50977"/>
    </source>
</evidence>
<dbReference type="Pfam" id="PF17926">
    <property type="entry name" value="TetR_C_21"/>
    <property type="match status" value="1"/>
</dbReference>
<evidence type="ECO:0000256" key="1">
    <source>
        <dbReference type="ARBA" id="ARBA00023015"/>
    </source>
</evidence>
<dbReference type="OrthoDB" id="4726108at2"/>
<sequence length="186" mass="20310">MAYDADDTRRRILAASTAEFAEHGLAGARVDRIAAAAGCSKERLYAHFGDKESLFTAVLNHSFSQLGEAASVDFASVEDFAVAIFDHLVDNPENQRLLGWARLEQRHDWAGSFAVLEEVRRTSLTHLERLAPARGSWSADDLFALVLAIASAWMQLPGLPADRALEPDVGDQRAIVREAVGRLLGP</sequence>
<dbReference type="PANTHER" id="PTHR30328">
    <property type="entry name" value="TRANSCRIPTIONAL REPRESSOR"/>
    <property type="match status" value="1"/>
</dbReference>
<dbReference type="FunFam" id="1.10.10.60:FF:000141">
    <property type="entry name" value="TetR family transcriptional regulator"/>
    <property type="match status" value="1"/>
</dbReference>
<dbReference type="RefSeq" id="WP_146854788.1">
    <property type="nucleotide sequence ID" value="NZ_BAAAHR010000007.1"/>
</dbReference>
<dbReference type="Pfam" id="PF00440">
    <property type="entry name" value="TetR_N"/>
    <property type="match status" value="1"/>
</dbReference>
<keyword evidence="3" id="KW-0804">Transcription</keyword>
<comment type="caution">
    <text evidence="7">The sequence shown here is derived from an EMBL/GenBank/DDBJ whole genome shotgun (WGS) entry which is preliminary data.</text>
</comment>
<keyword evidence="1" id="KW-0805">Transcription regulation</keyword>
<dbReference type="GO" id="GO:0045892">
    <property type="term" value="P:negative regulation of DNA-templated transcription"/>
    <property type="evidence" value="ECO:0007669"/>
    <property type="project" value="UniProtKB-ARBA"/>
</dbReference>
<dbReference type="InterPro" id="IPR041467">
    <property type="entry name" value="Sco4008_C"/>
</dbReference>
<dbReference type="Proteomes" id="UP000321154">
    <property type="component" value="Unassembled WGS sequence"/>
</dbReference>
<reference evidence="7 9" key="2">
    <citation type="submission" date="2020-07" db="EMBL/GenBank/DDBJ databases">
        <title>Sequencing the genomes of 1000 actinobacteria strains.</title>
        <authorList>
            <person name="Klenk H.-P."/>
        </authorList>
    </citation>
    <scope>NUCLEOTIDE SEQUENCE [LARGE SCALE GENOMIC DNA]</scope>
    <source>
        <strain evidence="7 9">DSM 10309</strain>
    </source>
</reference>
<evidence type="ECO:0000313" key="8">
    <source>
        <dbReference type="Proteomes" id="UP000321154"/>
    </source>
</evidence>
<dbReference type="EMBL" id="BJUV01000013">
    <property type="protein sequence ID" value="GEK83297.1"/>
    <property type="molecule type" value="Genomic_DNA"/>
</dbReference>